<keyword evidence="3" id="KW-1185">Reference proteome</keyword>
<evidence type="ECO:0000256" key="1">
    <source>
        <dbReference type="SAM" id="Coils"/>
    </source>
</evidence>
<comment type="caution">
    <text evidence="2">The sequence shown here is derived from an EMBL/GenBank/DDBJ whole genome shotgun (WGS) entry which is preliminary data.</text>
</comment>
<evidence type="ECO:0008006" key="4">
    <source>
        <dbReference type="Google" id="ProtNLM"/>
    </source>
</evidence>
<feature type="coiled-coil region" evidence="1">
    <location>
        <begin position="56"/>
        <end position="83"/>
    </location>
</feature>
<dbReference type="RefSeq" id="WP_204036572.1">
    <property type="nucleotide sequence ID" value="NZ_BOPC01000061.1"/>
</dbReference>
<reference evidence="2 3" key="1">
    <citation type="submission" date="2021-01" db="EMBL/GenBank/DDBJ databases">
        <title>Whole genome shotgun sequence of Verrucosispora qiuiae NBRC 106684.</title>
        <authorList>
            <person name="Komaki H."/>
            <person name="Tamura T."/>
        </authorList>
    </citation>
    <scope>NUCLEOTIDE SEQUENCE [LARGE SCALE GENOMIC DNA]</scope>
    <source>
        <strain evidence="2 3">NBRC 106684</strain>
    </source>
</reference>
<sequence>MTDRPGSARVDLAALRRFVERMGRHLTDLSGQLSALNALQHRQLPLGETAIAKEQALRHQRVCEAYQQELAQLMEAYENAIELTEVLLRRYGDTDQATREVIESSYGRLEAATRMLGD</sequence>
<organism evidence="2 3">
    <name type="scientific">Micromonospora qiuiae</name>
    <dbReference type="NCBI Taxonomy" id="502268"/>
    <lineage>
        <taxon>Bacteria</taxon>
        <taxon>Bacillati</taxon>
        <taxon>Actinomycetota</taxon>
        <taxon>Actinomycetes</taxon>
        <taxon>Micromonosporales</taxon>
        <taxon>Micromonosporaceae</taxon>
        <taxon>Micromonospora</taxon>
    </lineage>
</organism>
<name>A0ABQ4JHW5_9ACTN</name>
<gene>
    <name evidence="2" type="ORF">Vqi01_42580</name>
</gene>
<keyword evidence="1" id="KW-0175">Coiled coil</keyword>
<dbReference type="Proteomes" id="UP000653076">
    <property type="component" value="Unassembled WGS sequence"/>
</dbReference>
<dbReference type="EMBL" id="BOPC01000061">
    <property type="protein sequence ID" value="GIJ29096.1"/>
    <property type="molecule type" value="Genomic_DNA"/>
</dbReference>
<evidence type="ECO:0000313" key="3">
    <source>
        <dbReference type="Proteomes" id="UP000653076"/>
    </source>
</evidence>
<proteinExistence type="predicted"/>
<protein>
    <recommendedName>
        <fullName evidence="4">PE domain-containing protein</fullName>
    </recommendedName>
</protein>
<accession>A0ABQ4JHW5</accession>
<evidence type="ECO:0000313" key="2">
    <source>
        <dbReference type="EMBL" id="GIJ29096.1"/>
    </source>
</evidence>